<reference evidence="5" key="1">
    <citation type="submission" date="2023-06" db="EMBL/GenBank/DDBJ databases">
        <title>Survivors Of The Sea: Transcriptome response of Skeletonema marinoi to long-term dormancy.</title>
        <authorList>
            <person name="Pinder M.I.M."/>
            <person name="Kourtchenko O."/>
            <person name="Robertson E.K."/>
            <person name="Larsson T."/>
            <person name="Maumus F."/>
            <person name="Osuna-Cruz C.M."/>
            <person name="Vancaester E."/>
            <person name="Stenow R."/>
            <person name="Vandepoele K."/>
            <person name="Ploug H."/>
            <person name="Bruchert V."/>
            <person name="Godhe A."/>
            <person name="Topel M."/>
        </authorList>
    </citation>
    <scope>NUCLEOTIDE SEQUENCE</scope>
    <source>
        <strain evidence="5">R05AC</strain>
    </source>
</reference>
<keyword evidence="3 4" id="KW-0653">Protein transport</keyword>
<dbReference type="CDD" id="cd15832">
    <property type="entry name" value="SNAP"/>
    <property type="match status" value="1"/>
</dbReference>
<gene>
    <name evidence="5" type="ORF">QTG54_007871</name>
</gene>
<dbReference type="SUPFAM" id="SSF48452">
    <property type="entry name" value="TPR-like"/>
    <property type="match status" value="1"/>
</dbReference>
<dbReference type="GO" id="GO:0005483">
    <property type="term" value="F:soluble NSF attachment protein activity"/>
    <property type="evidence" value="ECO:0007669"/>
    <property type="project" value="TreeGrafter"/>
</dbReference>
<dbReference type="Pfam" id="PF14938">
    <property type="entry name" value="SNAP"/>
    <property type="match status" value="1"/>
</dbReference>
<sequence length="325" mass="35556">MEVTRSSYLKNKNMSALSQAQRNKGDSFLKEAEITLSKSTWFASSTERKYEDAAESFTRAANAYKVGGWNDEAGNAYKRAAELYKDKLNSLGEASKCLSDAGGCFKKGNSSEAVGCYRSAVTLLCDAGRLNQAAKLSKQIAEIFENEDDASGDAITAAIASYEQAAELFEMEQAKSQASTCLQKVAELSSGALDPPELLRAAEIYESLGKQCLESNLLKYNAKNHFLHAVMCHLANGDSIGASQAFTRFDSLDYTFGESREGKFSKQLVDCVEEFDPEGFATACFEYDRISKLDPWKTSMLVKVKRSIEDSSGDGIEGEDDIDLT</sequence>
<keyword evidence="6" id="KW-1185">Reference proteome</keyword>
<dbReference type="PANTHER" id="PTHR13768">
    <property type="entry name" value="SOLUBLE NSF ATTACHMENT PROTEIN SNAP"/>
    <property type="match status" value="1"/>
</dbReference>
<dbReference type="GO" id="GO:0005774">
    <property type="term" value="C:vacuolar membrane"/>
    <property type="evidence" value="ECO:0007669"/>
    <property type="project" value="TreeGrafter"/>
</dbReference>
<protein>
    <submittedName>
        <fullName evidence="5">Soluble NSF attachment protein</fullName>
    </submittedName>
</protein>
<comment type="subcellular location">
    <subcellularLocation>
        <location evidence="4">Membrane</location>
        <topology evidence="4">Peripheral membrane protein</topology>
    </subcellularLocation>
</comment>
<proteinExistence type="inferred from homology"/>
<dbReference type="GO" id="GO:0035494">
    <property type="term" value="P:SNARE complex disassembly"/>
    <property type="evidence" value="ECO:0007669"/>
    <property type="project" value="TreeGrafter"/>
</dbReference>
<dbReference type="Gene3D" id="1.25.40.10">
    <property type="entry name" value="Tetratricopeptide repeat domain"/>
    <property type="match status" value="1"/>
</dbReference>
<evidence type="ECO:0000256" key="3">
    <source>
        <dbReference type="ARBA" id="ARBA00022927"/>
    </source>
</evidence>
<evidence type="ECO:0000256" key="1">
    <source>
        <dbReference type="ARBA" id="ARBA00010050"/>
    </source>
</evidence>
<keyword evidence="4" id="KW-0472">Membrane</keyword>
<comment type="caution">
    <text evidence="5">The sequence shown here is derived from an EMBL/GenBank/DDBJ whole genome shotgun (WGS) entry which is preliminary data.</text>
</comment>
<name>A0AAD8Y8Y0_9STRA</name>
<evidence type="ECO:0000313" key="5">
    <source>
        <dbReference type="EMBL" id="KAK1741393.1"/>
    </source>
</evidence>
<dbReference type="Proteomes" id="UP001224775">
    <property type="component" value="Unassembled WGS sequence"/>
</dbReference>
<dbReference type="EMBL" id="JATAAI010000013">
    <property type="protein sequence ID" value="KAK1741393.1"/>
    <property type="molecule type" value="Genomic_DNA"/>
</dbReference>
<dbReference type="InterPro" id="IPR000744">
    <property type="entry name" value="NSF_attach"/>
</dbReference>
<comment type="function">
    <text evidence="4">Required for vesicular transport between the endoplasmic reticulum and the Golgi apparatus.</text>
</comment>
<accession>A0AAD8Y8Y0</accession>
<dbReference type="GO" id="GO:0006886">
    <property type="term" value="P:intracellular protein transport"/>
    <property type="evidence" value="ECO:0007669"/>
    <property type="project" value="UniProtKB-UniRule"/>
</dbReference>
<keyword evidence="2 4" id="KW-0813">Transport</keyword>
<evidence type="ECO:0000256" key="2">
    <source>
        <dbReference type="ARBA" id="ARBA00022448"/>
    </source>
</evidence>
<organism evidence="5 6">
    <name type="scientific">Skeletonema marinoi</name>
    <dbReference type="NCBI Taxonomy" id="267567"/>
    <lineage>
        <taxon>Eukaryota</taxon>
        <taxon>Sar</taxon>
        <taxon>Stramenopiles</taxon>
        <taxon>Ochrophyta</taxon>
        <taxon>Bacillariophyta</taxon>
        <taxon>Coscinodiscophyceae</taxon>
        <taxon>Thalassiosirophycidae</taxon>
        <taxon>Thalassiosirales</taxon>
        <taxon>Skeletonemataceae</taxon>
        <taxon>Skeletonema</taxon>
        <taxon>Skeletonema marinoi-dohrnii complex</taxon>
    </lineage>
</organism>
<comment type="similarity">
    <text evidence="1 4">Belongs to the SNAP family.</text>
</comment>
<dbReference type="PANTHER" id="PTHR13768:SF8">
    <property type="entry name" value="ALPHA-SOLUBLE NSF ATTACHMENT PROTEIN"/>
    <property type="match status" value="1"/>
</dbReference>
<evidence type="ECO:0000313" key="6">
    <source>
        <dbReference type="Proteomes" id="UP001224775"/>
    </source>
</evidence>
<dbReference type="GO" id="GO:0019905">
    <property type="term" value="F:syntaxin binding"/>
    <property type="evidence" value="ECO:0007669"/>
    <property type="project" value="TreeGrafter"/>
</dbReference>
<dbReference type="InterPro" id="IPR011990">
    <property type="entry name" value="TPR-like_helical_dom_sf"/>
</dbReference>
<evidence type="ECO:0000256" key="4">
    <source>
        <dbReference type="RuleBase" id="RU367013"/>
    </source>
</evidence>
<dbReference type="PRINTS" id="PR00448">
    <property type="entry name" value="NSFATTACHMNT"/>
</dbReference>
<dbReference type="AlphaFoldDB" id="A0AAD8Y8Y0"/>
<keyword evidence="4" id="KW-0931">ER-Golgi transport</keyword>
<dbReference type="GO" id="GO:0031201">
    <property type="term" value="C:SNARE complex"/>
    <property type="evidence" value="ECO:0007669"/>
    <property type="project" value="TreeGrafter"/>
</dbReference>